<comment type="caution">
    <text evidence="1">The sequence shown here is derived from an EMBL/GenBank/DDBJ whole genome shotgun (WGS) entry which is preliminary data.</text>
</comment>
<dbReference type="EMBL" id="JAECZO010000069">
    <property type="protein sequence ID" value="KAK7196131.1"/>
    <property type="molecule type" value="Genomic_DNA"/>
</dbReference>
<sequence length="127" mass="14316">MDTDEGEFIICGDGGTPEDAAFDALVGAIEDFMITFDAEQVWQAVPPLHTVQSDHERHTIFTAFLAEVERRLDAHVLAACGDGSSIEEVGALLQRRHEDITPEVWEFVSEGCFDYETFMEQWKSRPH</sequence>
<dbReference type="AlphaFoldDB" id="A0AAW0ERI2"/>
<gene>
    <name evidence="1" type="ORF">NESM_000548000</name>
</gene>
<keyword evidence="2" id="KW-1185">Reference proteome</keyword>
<dbReference type="InterPro" id="IPR042541">
    <property type="entry name" value="BART_sf"/>
</dbReference>
<accession>A0AAW0ERI2</accession>
<dbReference type="Proteomes" id="UP001430356">
    <property type="component" value="Unassembled WGS sequence"/>
</dbReference>
<reference evidence="1 2" key="1">
    <citation type="journal article" date="2021" name="MBio">
        <title>A New Model Trypanosomatid, Novymonas esmeraldas: Genomic Perception of Its 'Candidatus Pandoraea novymonadis' Endosymbiont.</title>
        <authorList>
            <person name="Zakharova A."/>
            <person name="Saura A."/>
            <person name="Butenko A."/>
            <person name="Podesvova L."/>
            <person name="Warmusova S."/>
            <person name="Kostygov A.Y."/>
            <person name="Nenarokova A."/>
            <person name="Lukes J."/>
            <person name="Opperdoes F.R."/>
            <person name="Yurchenko V."/>
        </authorList>
    </citation>
    <scope>NUCLEOTIDE SEQUENCE [LARGE SCALE GENOMIC DNA]</scope>
    <source>
        <strain evidence="1 2">E262AT.01</strain>
    </source>
</reference>
<proteinExistence type="predicted"/>
<organism evidence="1 2">
    <name type="scientific">Novymonas esmeraldas</name>
    <dbReference type="NCBI Taxonomy" id="1808958"/>
    <lineage>
        <taxon>Eukaryota</taxon>
        <taxon>Discoba</taxon>
        <taxon>Euglenozoa</taxon>
        <taxon>Kinetoplastea</taxon>
        <taxon>Metakinetoplastina</taxon>
        <taxon>Trypanosomatida</taxon>
        <taxon>Trypanosomatidae</taxon>
        <taxon>Novymonas</taxon>
    </lineage>
</organism>
<evidence type="ECO:0000313" key="1">
    <source>
        <dbReference type="EMBL" id="KAK7196131.1"/>
    </source>
</evidence>
<dbReference type="Gene3D" id="1.20.1520.10">
    <property type="entry name" value="ADP-ribosylation factor-like 2-binding protein, domain"/>
    <property type="match status" value="1"/>
</dbReference>
<protein>
    <submittedName>
        <fullName evidence="1">ARF-like 2-binding protein</fullName>
    </submittedName>
</protein>
<evidence type="ECO:0000313" key="2">
    <source>
        <dbReference type="Proteomes" id="UP001430356"/>
    </source>
</evidence>
<name>A0AAW0ERI2_9TRYP</name>